<evidence type="ECO:0000313" key="2">
    <source>
        <dbReference type="Proteomes" id="UP000285295"/>
    </source>
</evidence>
<name>A0A443KID9_9RHOB</name>
<accession>A0A443KID9</accession>
<evidence type="ECO:0000313" key="1">
    <source>
        <dbReference type="EMBL" id="RWR32488.1"/>
    </source>
</evidence>
<proteinExistence type="predicted"/>
<sequence length="67" mass="7331">MDPDAPLAHLQHHRPAVAAVMRDKTGMPRASDRELKAARGAGLIKFVGWPSGHWQLTPLGADLMTDY</sequence>
<comment type="caution">
    <text evidence="1">The sequence shown here is derived from an EMBL/GenBank/DDBJ whole genome shotgun (WGS) entry which is preliminary data.</text>
</comment>
<reference evidence="1 2" key="1">
    <citation type="submission" date="2019-01" db="EMBL/GenBank/DDBJ databases">
        <title>Sinorhodobacter populi sp. nov. isolated from the symptomatic bark tissue of Populus euramericana canker.</title>
        <authorList>
            <person name="Xu G."/>
        </authorList>
    </citation>
    <scope>NUCLEOTIDE SEQUENCE [LARGE SCALE GENOMIC DNA]</scope>
    <source>
        <strain evidence="1 2">D19-10-3-21</strain>
    </source>
</reference>
<organism evidence="1 2">
    <name type="scientific">Paenirhodobacter populi</name>
    <dbReference type="NCBI Taxonomy" id="2306993"/>
    <lineage>
        <taxon>Bacteria</taxon>
        <taxon>Pseudomonadati</taxon>
        <taxon>Pseudomonadota</taxon>
        <taxon>Alphaproteobacteria</taxon>
        <taxon>Rhodobacterales</taxon>
        <taxon>Rhodobacter group</taxon>
        <taxon>Paenirhodobacter</taxon>
    </lineage>
</organism>
<gene>
    <name evidence="1" type="ORF">D2T31_00455</name>
</gene>
<dbReference type="AlphaFoldDB" id="A0A443KID9"/>
<protein>
    <submittedName>
        <fullName evidence="1">Uncharacterized protein</fullName>
    </submittedName>
</protein>
<dbReference type="EMBL" id="SAUX01000001">
    <property type="protein sequence ID" value="RWR32488.1"/>
    <property type="molecule type" value="Genomic_DNA"/>
</dbReference>
<reference evidence="1 2" key="2">
    <citation type="submission" date="2019-01" db="EMBL/GenBank/DDBJ databases">
        <authorList>
            <person name="Li Y."/>
        </authorList>
    </citation>
    <scope>NUCLEOTIDE SEQUENCE [LARGE SCALE GENOMIC DNA]</scope>
    <source>
        <strain evidence="1 2">D19-10-3-21</strain>
    </source>
</reference>
<dbReference type="Proteomes" id="UP000285295">
    <property type="component" value="Unassembled WGS sequence"/>
</dbReference>